<dbReference type="HOGENOM" id="CLU_1886409_0_0_1"/>
<reference evidence="1 2" key="1">
    <citation type="submission" date="2014-06" db="EMBL/GenBank/DDBJ databases">
        <authorList>
            <consortium name="DOE Joint Genome Institute"/>
            <person name="Kuo A."/>
            <person name="Kohler A."/>
            <person name="Nagy L.G."/>
            <person name="Floudas D."/>
            <person name="Copeland A."/>
            <person name="Barry K.W."/>
            <person name="Cichocki N."/>
            <person name="Veneault-Fourrey C."/>
            <person name="LaButti K."/>
            <person name="Lindquist E.A."/>
            <person name="Lipzen A."/>
            <person name="Lundell T."/>
            <person name="Morin E."/>
            <person name="Murat C."/>
            <person name="Sun H."/>
            <person name="Tunlid A."/>
            <person name="Henrissat B."/>
            <person name="Grigoriev I.V."/>
            <person name="Hibbett D.S."/>
            <person name="Martin F."/>
            <person name="Nordberg H.P."/>
            <person name="Cantor M.N."/>
            <person name="Hua S.X."/>
        </authorList>
    </citation>
    <scope>NUCLEOTIDE SEQUENCE [LARGE SCALE GENOMIC DNA]</scope>
    <source>
        <strain evidence="1 2">ATCC 200175</strain>
    </source>
</reference>
<evidence type="ECO:0000313" key="1">
    <source>
        <dbReference type="EMBL" id="KIJ15370.1"/>
    </source>
</evidence>
<dbReference type="OrthoDB" id="3310788at2759"/>
<dbReference type="Proteomes" id="UP000053647">
    <property type="component" value="Unassembled WGS sequence"/>
</dbReference>
<accession>A0A0C9TI42</accession>
<dbReference type="EMBL" id="KN819337">
    <property type="protein sequence ID" value="KIJ15370.1"/>
    <property type="molecule type" value="Genomic_DNA"/>
</dbReference>
<dbReference type="AlphaFoldDB" id="A0A0C9TI42"/>
<keyword evidence="2" id="KW-1185">Reference proteome</keyword>
<protein>
    <submittedName>
        <fullName evidence="1">Uncharacterized protein</fullName>
    </submittedName>
</protein>
<reference evidence="2" key="2">
    <citation type="submission" date="2015-01" db="EMBL/GenBank/DDBJ databases">
        <title>Evolutionary Origins and Diversification of the Mycorrhizal Mutualists.</title>
        <authorList>
            <consortium name="DOE Joint Genome Institute"/>
            <consortium name="Mycorrhizal Genomics Consortium"/>
            <person name="Kohler A."/>
            <person name="Kuo A."/>
            <person name="Nagy L.G."/>
            <person name="Floudas D."/>
            <person name="Copeland A."/>
            <person name="Barry K.W."/>
            <person name="Cichocki N."/>
            <person name="Veneault-Fourrey C."/>
            <person name="LaButti K."/>
            <person name="Lindquist E.A."/>
            <person name="Lipzen A."/>
            <person name="Lundell T."/>
            <person name="Morin E."/>
            <person name="Murat C."/>
            <person name="Riley R."/>
            <person name="Ohm R."/>
            <person name="Sun H."/>
            <person name="Tunlid A."/>
            <person name="Henrissat B."/>
            <person name="Grigoriev I.V."/>
            <person name="Hibbett D.S."/>
            <person name="Martin F."/>
        </authorList>
    </citation>
    <scope>NUCLEOTIDE SEQUENCE [LARGE SCALE GENOMIC DNA]</scope>
    <source>
        <strain evidence="2">ATCC 200175</strain>
    </source>
</reference>
<gene>
    <name evidence="1" type="ORF">PAXINDRAFT_77522</name>
</gene>
<evidence type="ECO:0000313" key="2">
    <source>
        <dbReference type="Proteomes" id="UP000053647"/>
    </source>
</evidence>
<sequence length="135" mass="14398">MGGNSVLGKHIKEKDLRKSGRVYGVVRQDEYGLLGKVVNDSQDSGESAGGGELLNEIHRDGVPWLLGNGELFKQPIGSVSRGFSSGAGSTGTDIVLYKCPESWLSIFPTNQLEGPILSEVSGQGMVMLVLKYAET</sequence>
<name>A0A0C9TI42_PAXIN</name>
<proteinExistence type="predicted"/>
<organism evidence="1 2">
    <name type="scientific">Paxillus involutus ATCC 200175</name>
    <dbReference type="NCBI Taxonomy" id="664439"/>
    <lineage>
        <taxon>Eukaryota</taxon>
        <taxon>Fungi</taxon>
        <taxon>Dikarya</taxon>
        <taxon>Basidiomycota</taxon>
        <taxon>Agaricomycotina</taxon>
        <taxon>Agaricomycetes</taxon>
        <taxon>Agaricomycetidae</taxon>
        <taxon>Boletales</taxon>
        <taxon>Paxilineae</taxon>
        <taxon>Paxillaceae</taxon>
        <taxon>Paxillus</taxon>
    </lineage>
</organism>